<dbReference type="GO" id="GO:0003677">
    <property type="term" value="F:DNA binding"/>
    <property type="evidence" value="ECO:0007669"/>
    <property type="project" value="UniProtKB-KW"/>
</dbReference>
<dbReference type="Gene3D" id="1.10.10.10">
    <property type="entry name" value="Winged helix-like DNA-binding domain superfamily/Winged helix DNA-binding domain"/>
    <property type="match status" value="1"/>
</dbReference>
<dbReference type="PANTHER" id="PTHR43214:SF17">
    <property type="entry name" value="TRANSCRIPTIONAL REGULATORY PROTEIN RCSB"/>
    <property type="match status" value="1"/>
</dbReference>
<sequence>MKIRIILADDHPALLAGIQHQFSNFPTLEVVGLARESGELISLLEKVPCDVVVTDYAMPGGRFSDGMALILYLRRIYPNIKLIVFTAMDNGAISQELAKLGVHAVLNKVNDTNHLVSAIHAAYAGSTYYRPNQARTPRPEAEQSEFKPLSRRELEVIRLYISGLSVQEIADQLHRTKQTISSQKSSAMRKLDITRDADLFRFAYEISAASQEDISSSLLQRPGLESAVPTA</sequence>
<evidence type="ECO:0000313" key="7">
    <source>
        <dbReference type="Proteomes" id="UP000001977"/>
    </source>
</evidence>
<feature type="domain" description="HTH luxR-type" evidence="4">
    <location>
        <begin position="142"/>
        <end position="207"/>
    </location>
</feature>
<evidence type="ECO:0000259" key="4">
    <source>
        <dbReference type="PROSITE" id="PS50043"/>
    </source>
</evidence>
<dbReference type="SUPFAM" id="SSF52172">
    <property type="entry name" value="CheY-like"/>
    <property type="match status" value="1"/>
</dbReference>
<dbReference type="Gene3D" id="3.40.50.2300">
    <property type="match status" value="1"/>
</dbReference>
<dbReference type="PRINTS" id="PR00038">
    <property type="entry name" value="HTHLUXR"/>
</dbReference>
<dbReference type="InterPro" id="IPR058245">
    <property type="entry name" value="NreC/VraR/RcsB-like_REC"/>
</dbReference>
<keyword evidence="2" id="KW-0238">DNA-binding</keyword>
<dbReference type="PROSITE" id="PS00622">
    <property type="entry name" value="HTH_LUXR_1"/>
    <property type="match status" value="1"/>
</dbReference>
<dbReference type="CDD" id="cd17535">
    <property type="entry name" value="REC_NarL-like"/>
    <property type="match status" value="1"/>
</dbReference>
<organism evidence="6 7">
    <name type="scientific">Bordetella avium (strain 197N)</name>
    <dbReference type="NCBI Taxonomy" id="360910"/>
    <lineage>
        <taxon>Bacteria</taxon>
        <taxon>Pseudomonadati</taxon>
        <taxon>Pseudomonadota</taxon>
        <taxon>Betaproteobacteria</taxon>
        <taxon>Burkholderiales</taxon>
        <taxon>Alcaligenaceae</taxon>
        <taxon>Bordetella</taxon>
    </lineage>
</organism>
<evidence type="ECO:0000313" key="6">
    <source>
        <dbReference type="EMBL" id="CAJ49378.1"/>
    </source>
</evidence>
<evidence type="ECO:0000256" key="2">
    <source>
        <dbReference type="ARBA" id="ARBA00023125"/>
    </source>
</evidence>
<protein>
    <submittedName>
        <fullName evidence="6">Two-component response regulator of capsular synthesis</fullName>
    </submittedName>
</protein>
<dbReference type="InterPro" id="IPR001789">
    <property type="entry name" value="Sig_transdc_resp-reg_receiver"/>
</dbReference>
<dbReference type="CDD" id="cd06170">
    <property type="entry name" value="LuxR_C_like"/>
    <property type="match status" value="1"/>
</dbReference>
<dbReference type="InterPro" id="IPR011006">
    <property type="entry name" value="CheY-like_superfamily"/>
</dbReference>
<dbReference type="EMBL" id="AM167904">
    <property type="protein sequence ID" value="CAJ49378.1"/>
    <property type="molecule type" value="Genomic_DNA"/>
</dbReference>
<name>Q2L102_BORA1</name>
<keyword evidence="7" id="KW-1185">Reference proteome</keyword>
<evidence type="ECO:0000256" key="3">
    <source>
        <dbReference type="PROSITE-ProRule" id="PRU00169"/>
    </source>
</evidence>
<dbReference type="InterPro" id="IPR039420">
    <property type="entry name" value="WalR-like"/>
</dbReference>
<dbReference type="PANTHER" id="PTHR43214">
    <property type="entry name" value="TWO-COMPONENT RESPONSE REGULATOR"/>
    <property type="match status" value="1"/>
</dbReference>
<dbReference type="HOGENOM" id="CLU_000445_90_1_4"/>
<proteinExistence type="predicted"/>
<evidence type="ECO:0000256" key="1">
    <source>
        <dbReference type="ARBA" id="ARBA00022553"/>
    </source>
</evidence>
<dbReference type="STRING" id="360910.BAV1770"/>
<feature type="modified residue" description="4-aspartylphosphate" evidence="3">
    <location>
        <position position="55"/>
    </location>
</feature>
<feature type="domain" description="Response regulatory" evidence="5">
    <location>
        <begin position="4"/>
        <end position="123"/>
    </location>
</feature>
<dbReference type="OrthoDB" id="8585266at2"/>
<keyword evidence="1 3" id="KW-0597">Phosphoprotein</keyword>
<evidence type="ECO:0000259" key="5">
    <source>
        <dbReference type="PROSITE" id="PS50110"/>
    </source>
</evidence>
<dbReference type="KEGG" id="bav:BAV1770"/>
<gene>
    <name evidence="6" type="primary">rcsB</name>
    <name evidence="6" type="ordered locus">BAV1770</name>
</gene>
<dbReference type="eggNOG" id="COG2197">
    <property type="taxonomic scope" value="Bacteria"/>
</dbReference>
<dbReference type="PROSITE" id="PS50110">
    <property type="entry name" value="RESPONSE_REGULATORY"/>
    <property type="match status" value="1"/>
</dbReference>
<dbReference type="SMART" id="SM00448">
    <property type="entry name" value="REC"/>
    <property type="match status" value="1"/>
</dbReference>
<dbReference type="Proteomes" id="UP000001977">
    <property type="component" value="Chromosome"/>
</dbReference>
<dbReference type="SMART" id="SM00421">
    <property type="entry name" value="HTH_LUXR"/>
    <property type="match status" value="1"/>
</dbReference>
<dbReference type="InterPro" id="IPR000792">
    <property type="entry name" value="Tscrpt_reg_LuxR_C"/>
</dbReference>
<dbReference type="GO" id="GO:0006355">
    <property type="term" value="P:regulation of DNA-templated transcription"/>
    <property type="evidence" value="ECO:0007669"/>
    <property type="project" value="InterPro"/>
</dbReference>
<dbReference type="AlphaFoldDB" id="Q2L102"/>
<dbReference type="InterPro" id="IPR016032">
    <property type="entry name" value="Sig_transdc_resp-reg_C-effctor"/>
</dbReference>
<dbReference type="SUPFAM" id="SSF46894">
    <property type="entry name" value="C-terminal effector domain of the bipartite response regulators"/>
    <property type="match status" value="1"/>
</dbReference>
<dbReference type="Pfam" id="PF00072">
    <property type="entry name" value="Response_reg"/>
    <property type="match status" value="1"/>
</dbReference>
<dbReference type="Pfam" id="PF00196">
    <property type="entry name" value="GerE"/>
    <property type="match status" value="1"/>
</dbReference>
<dbReference type="GO" id="GO:0000160">
    <property type="term" value="P:phosphorelay signal transduction system"/>
    <property type="evidence" value="ECO:0007669"/>
    <property type="project" value="InterPro"/>
</dbReference>
<dbReference type="PROSITE" id="PS50043">
    <property type="entry name" value="HTH_LUXR_2"/>
    <property type="match status" value="1"/>
</dbReference>
<dbReference type="InterPro" id="IPR036388">
    <property type="entry name" value="WH-like_DNA-bd_sf"/>
</dbReference>
<reference evidence="6 7" key="1">
    <citation type="journal article" date="2006" name="J. Bacteriol.">
        <title>Comparison of the genome sequence of the poultry pathogen Bordetella avium with those of B. bronchiseptica, B. pertussis, and B. parapertussis reveals extensive diversity in surface structures associated with host interaction.</title>
        <authorList>
            <person name="Sebaihia M."/>
            <person name="Preston A."/>
            <person name="Maskell D.J."/>
            <person name="Kuzmiak H."/>
            <person name="Connell T.D."/>
            <person name="King N.D."/>
            <person name="Orndorff P.E."/>
            <person name="Miyamoto D.M."/>
            <person name="Thomson N.R."/>
            <person name="Harris D."/>
            <person name="Goble A."/>
            <person name="Lord A."/>
            <person name="Murphy L."/>
            <person name="Quail M.A."/>
            <person name="Rutter S."/>
            <person name="Squares R."/>
            <person name="Squares S."/>
            <person name="Woodward J."/>
            <person name="Parkhill J."/>
            <person name="Temple L.M."/>
        </authorList>
    </citation>
    <scope>NUCLEOTIDE SEQUENCE [LARGE SCALE GENOMIC DNA]</scope>
    <source>
        <strain evidence="6 7">197N</strain>
    </source>
</reference>
<accession>Q2L102</accession>